<feature type="transmembrane region" description="Helical" evidence="1">
    <location>
        <begin position="321"/>
        <end position="344"/>
    </location>
</feature>
<dbReference type="AlphaFoldDB" id="T1ENV5"/>
<evidence type="ECO:0000313" key="3">
    <source>
        <dbReference type="EMBL" id="ESO12728.1"/>
    </source>
</evidence>
<reference evidence="4" key="3">
    <citation type="submission" date="2015-06" db="UniProtKB">
        <authorList>
            <consortium name="EnsemblMetazoa"/>
        </authorList>
    </citation>
    <scope>IDENTIFICATION</scope>
</reference>
<dbReference type="Proteomes" id="UP000015101">
    <property type="component" value="Unassembled WGS sequence"/>
</dbReference>
<dbReference type="PANTHER" id="PTHR45902">
    <property type="entry name" value="LATROPHILIN RECEPTOR-LIKE PROTEIN A"/>
    <property type="match status" value="1"/>
</dbReference>
<keyword evidence="5" id="KW-1185">Reference proteome</keyword>
<keyword evidence="1" id="KW-1133">Transmembrane helix</keyword>
<reference evidence="5" key="1">
    <citation type="submission" date="2012-12" db="EMBL/GenBank/DDBJ databases">
        <authorList>
            <person name="Hellsten U."/>
            <person name="Grimwood J."/>
            <person name="Chapman J.A."/>
            <person name="Shapiro H."/>
            <person name="Aerts A."/>
            <person name="Otillar R.P."/>
            <person name="Terry A.Y."/>
            <person name="Boore J.L."/>
            <person name="Simakov O."/>
            <person name="Marletaz F."/>
            <person name="Cho S.-J."/>
            <person name="Edsinger-Gonzales E."/>
            <person name="Havlak P."/>
            <person name="Kuo D.-H."/>
            <person name="Larsson T."/>
            <person name="Lv J."/>
            <person name="Arendt D."/>
            <person name="Savage R."/>
            <person name="Osoegawa K."/>
            <person name="de Jong P."/>
            <person name="Lindberg D.R."/>
            <person name="Seaver E.C."/>
            <person name="Weisblat D.A."/>
            <person name="Putnam N.H."/>
            <person name="Grigoriev I.V."/>
            <person name="Rokhsar D.S."/>
        </authorList>
    </citation>
    <scope>NUCLEOTIDE SEQUENCE</scope>
</reference>
<dbReference type="GeneID" id="20198255"/>
<keyword evidence="2" id="KW-0732">Signal</keyword>
<dbReference type="RefSeq" id="XP_009009448.1">
    <property type="nucleotide sequence ID" value="XM_009011200.1"/>
</dbReference>
<feature type="signal peptide" evidence="2">
    <location>
        <begin position="1"/>
        <end position="19"/>
    </location>
</feature>
<dbReference type="PANTHER" id="PTHR45902:SF4">
    <property type="entry name" value="G-PROTEIN COUPLED RECEPTORS FAMILY 2 PROFILE 2 DOMAIN-CONTAINING PROTEIN"/>
    <property type="match status" value="1"/>
</dbReference>
<proteinExistence type="predicted"/>
<dbReference type="Gene3D" id="1.20.1070.10">
    <property type="entry name" value="Rhodopsin 7-helix transmembrane proteins"/>
    <property type="match status" value="1"/>
</dbReference>
<organism evidence="4 5">
    <name type="scientific">Helobdella robusta</name>
    <name type="common">Californian leech</name>
    <dbReference type="NCBI Taxonomy" id="6412"/>
    <lineage>
        <taxon>Eukaryota</taxon>
        <taxon>Metazoa</taxon>
        <taxon>Spiralia</taxon>
        <taxon>Lophotrochozoa</taxon>
        <taxon>Annelida</taxon>
        <taxon>Clitellata</taxon>
        <taxon>Hirudinea</taxon>
        <taxon>Rhynchobdellida</taxon>
        <taxon>Glossiphoniidae</taxon>
        <taxon>Helobdella</taxon>
    </lineage>
</organism>
<keyword evidence="1" id="KW-0472">Membrane</keyword>
<feature type="transmembrane region" description="Helical" evidence="1">
    <location>
        <begin position="175"/>
        <end position="200"/>
    </location>
</feature>
<feature type="transmembrane region" description="Helical" evidence="1">
    <location>
        <begin position="212"/>
        <end position="231"/>
    </location>
</feature>
<accession>T1ENV5</accession>
<evidence type="ECO:0000256" key="2">
    <source>
        <dbReference type="SAM" id="SignalP"/>
    </source>
</evidence>
<gene>
    <name evidence="4" type="primary">20198255</name>
    <name evidence="3" type="ORF">HELRODRAFT_159310</name>
</gene>
<dbReference type="CTD" id="20198255"/>
<dbReference type="EnsemblMetazoa" id="HelroT159310">
    <property type="protein sequence ID" value="HelroP159310"/>
    <property type="gene ID" value="HelroG159310"/>
</dbReference>
<reference evidence="3 5" key="2">
    <citation type="journal article" date="2013" name="Nature">
        <title>Insights into bilaterian evolution from three spiralian genomes.</title>
        <authorList>
            <person name="Simakov O."/>
            <person name="Marletaz F."/>
            <person name="Cho S.J."/>
            <person name="Edsinger-Gonzales E."/>
            <person name="Havlak P."/>
            <person name="Hellsten U."/>
            <person name="Kuo D.H."/>
            <person name="Larsson T."/>
            <person name="Lv J."/>
            <person name="Arendt D."/>
            <person name="Savage R."/>
            <person name="Osoegawa K."/>
            <person name="de Jong P."/>
            <person name="Grimwood J."/>
            <person name="Chapman J.A."/>
            <person name="Shapiro H."/>
            <person name="Aerts A."/>
            <person name="Otillar R.P."/>
            <person name="Terry A.Y."/>
            <person name="Boore J.L."/>
            <person name="Grigoriev I.V."/>
            <person name="Lindberg D.R."/>
            <person name="Seaver E.C."/>
            <person name="Weisblat D.A."/>
            <person name="Putnam N.H."/>
            <person name="Rokhsar D.S."/>
        </authorList>
    </citation>
    <scope>NUCLEOTIDE SEQUENCE</scope>
</reference>
<evidence type="ECO:0000313" key="4">
    <source>
        <dbReference type="EnsemblMetazoa" id="HelroP159310"/>
    </source>
</evidence>
<dbReference type="EMBL" id="KB095811">
    <property type="protein sequence ID" value="ESO12728.1"/>
    <property type="molecule type" value="Genomic_DNA"/>
</dbReference>
<dbReference type="HOGENOM" id="CLU_618602_0_0_1"/>
<feature type="transmembrane region" description="Helical" evidence="1">
    <location>
        <begin position="277"/>
        <end position="301"/>
    </location>
</feature>
<feature type="transmembrane region" description="Helical" evidence="1">
    <location>
        <begin position="243"/>
        <end position="265"/>
    </location>
</feature>
<evidence type="ECO:0008006" key="6">
    <source>
        <dbReference type="Google" id="ProtNLM"/>
    </source>
</evidence>
<feature type="transmembrane region" description="Helical" evidence="1">
    <location>
        <begin position="391"/>
        <end position="418"/>
    </location>
</feature>
<evidence type="ECO:0000256" key="1">
    <source>
        <dbReference type="SAM" id="Phobius"/>
    </source>
</evidence>
<sequence>MLEFVGIILITCCLHELDGSSCAWWNTNYEASSILHLFKCRKQDRSKCYFQFFNNINKAQSNRSMDMELFTESKADGVETKSTYQIFKNCSEQVYNFTSSLVEIQNQEHWYLFCFFIKEKLKTCRETAEQYDDHLNECIRTVPLGNASNSENWKKYVHQMFVQLKLHKLKYANKIWHYLFSASNLLSVIFLLTTLIIYIIIEHWRTFPGKCIICIIFSKISYNLSYIAIALDVGDDVCMVLTLAAWYFIFLDVLWLKVMAFDLLMNIMRRKRKHTPCNFAIVSIYVCVFTLLLFLIEFRLMIRRIQKEDALICQYHVPVKLLFSCYITIYACNVIIFSAIYIKIKIILGTATKSVAKSLEIPKFMLRICLKLSLTIIIVIAFVVYETTCAYYLIFITKLHGIYIFFVLVSDGYCLQLLKIKLNHLTKKTQVNSNDSLNAITDL</sequence>
<dbReference type="InParanoid" id="T1ENV5"/>
<dbReference type="KEGG" id="hro:HELRODRAFT_159310"/>
<feature type="chain" id="PRO_5010979924" description="G-protein coupled receptors family 2 profile 2 domain-containing protein" evidence="2">
    <location>
        <begin position="20"/>
        <end position="443"/>
    </location>
</feature>
<dbReference type="EMBL" id="AMQM01000222">
    <property type="status" value="NOT_ANNOTATED_CDS"/>
    <property type="molecule type" value="Genomic_DNA"/>
</dbReference>
<protein>
    <recommendedName>
        <fullName evidence="6">G-protein coupled receptors family 2 profile 2 domain-containing protein</fullName>
    </recommendedName>
</protein>
<dbReference type="InterPro" id="IPR053231">
    <property type="entry name" value="GPCR_LN-TM7"/>
</dbReference>
<evidence type="ECO:0000313" key="5">
    <source>
        <dbReference type="Proteomes" id="UP000015101"/>
    </source>
</evidence>
<name>T1ENV5_HELRO</name>
<feature type="transmembrane region" description="Helical" evidence="1">
    <location>
        <begin position="364"/>
        <end position="385"/>
    </location>
</feature>
<keyword evidence="1" id="KW-0812">Transmembrane</keyword>